<evidence type="ECO:0000313" key="1">
    <source>
        <dbReference type="EMBL" id="KAL2045987.1"/>
    </source>
</evidence>
<proteinExistence type="predicted"/>
<accession>A0ABR4AJN4</accession>
<organism evidence="1 2">
    <name type="scientific">Lepraria finkii</name>
    <dbReference type="NCBI Taxonomy" id="1340010"/>
    <lineage>
        <taxon>Eukaryota</taxon>
        <taxon>Fungi</taxon>
        <taxon>Dikarya</taxon>
        <taxon>Ascomycota</taxon>
        <taxon>Pezizomycotina</taxon>
        <taxon>Lecanoromycetes</taxon>
        <taxon>OSLEUM clade</taxon>
        <taxon>Lecanoromycetidae</taxon>
        <taxon>Lecanorales</taxon>
        <taxon>Lecanorineae</taxon>
        <taxon>Stereocaulaceae</taxon>
        <taxon>Lepraria</taxon>
    </lineage>
</organism>
<comment type="caution">
    <text evidence="1">The sequence shown here is derived from an EMBL/GenBank/DDBJ whole genome shotgun (WGS) entry which is preliminary data.</text>
</comment>
<keyword evidence="2" id="KW-1185">Reference proteome</keyword>
<reference evidence="1 2" key="1">
    <citation type="submission" date="2024-09" db="EMBL/GenBank/DDBJ databases">
        <title>Rethinking Asexuality: The Enigmatic Case of Functional Sexual Genes in Lepraria (Stereocaulaceae).</title>
        <authorList>
            <person name="Doellman M."/>
            <person name="Sun Y."/>
            <person name="Barcenas-Pena A."/>
            <person name="Lumbsch H.T."/>
            <person name="Grewe F."/>
        </authorList>
    </citation>
    <scope>NUCLEOTIDE SEQUENCE [LARGE SCALE GENOMIC DNA]</scope>
    <source>
        <strain evidence="1 2">Grewe 0041</strain>
    </source>
</reference>
<dbReference type="EMBL" id="JBHFEH010000123">
    <property type="protein sequence ID" value="KAL2045987.1"/>
    <property type="molecule type" value="Genomic_DNA"/>
</dbReference>
<protein>
    <submittedName>
        <fullName evidence="1">Uncharacterized protein</fullName>
    </submittedName>
</protein>
<name>A0ABR4AJN4_9LECA</name>
<sequence length="107" mass="12008">MGNSSLITTSSASATPLSKTGINLRASDESKSFAFRCRPSNIPALLWPGLNFLFPSSKIWLEEEVEILQQLWGREQDLVLSQETLAKVGFKRSLTAKRRSLGLRDRR</sequence>
<dbReference type="Proteomes" id="UP001590951">
    <property type="component" value="Unassembled WGS sequence"/>
</dbReference>
<evidence type="ECO:0000313" key="2">
    <source>
        <dbReference type="Proteomes" id="UP001590951"/>
    </source>
</evidence>
<gene>
    <name evidence="1" type="ORF">ABVK25_011876</name>
</gene>